<accession>A0A7M4BCG1</accession>
<gene>
    <name evidence="2" type="primary">hhpJ</name>
</gene>
<dbReference type="GO" id="GO:0003700">
    <property type="term" value="F:DNA-binding transcription factor activity"/>
    <property type="evidence" value="ECO:0007669"/>
    <property type="project" value="InterPro"/>
</dbReference>
<feature type="region of interest" description="Disordered" evidence="1">
    <location>
        <begin position="1"/>
        <end position="24"/>
    </location>
</feature>
<organism evidence="2">
    <name type="scientific">Byssochlamys spectabilis</name>
    <name type="common">Paecilomyces variotii</name>
    <dbReference type="NCBI Taxonomy" id="264951"/>
    <lineage>
        <taxon>Eukaryota</taxon>
        <taxon>Fungi</taxon>
        <taxon>Dikarya</taxon>
        <taxon>Ascomycota</taxon>
        <taxon>Pezizomycotina</taxon>
        <taxon>Eurotiomycetes</taxon>
        <taxon>Eurotiomycetidae</taxon>
        <taxon>Eurotiales</taxon>
        <taxon>Thermoascaceae</taxon>
        <taxon>Paecilomyces</taxon>
    </lineage>
</organism>
<name>A0A7M4BCG1_BYSSP</name>
<dbReference type="CDD" id="cd14688">
    <property type="entry name" value="bZIP_YAP"/>
    <property type="match status" value="1"/>
</dbReference>
<dbReference type="SUPFAM" id="SSF57959">
    <property type="entry name" value="Leucine zipper domain"/>
    <property type="match status" value="1"/>
</dbReference>
<feature type="compositionally biased region" description="Polar residues" evidence="1">
    <location>
        <begin position="1"/>
        <end position="10"/>
    </location>
</feature>
<dbReference type="EMBL" id="MT022027">
    <property type="protein sequence ID" value="QOD95013.1"/>
    <property type="molecule type" value="Genomic_DNA"/>
</dbReference>
<feature type="region of interest" description="Disordered" evidence="1">
    <location>
        <begin position="90"/>
        <end position="138"/>
    </location>
</feature>
<sequence>MNKGDATSSARIRENQRRSRARRKEYVQHLEQKLRSYETLGVTATKEVQEAGRKVAAENMLLRSLLMLHGVTGEEIEEYLESRRQTTCAIPPRSSRTISAKSTSVQRTTIPPGPPLDCHLSSAKPSVPLPNQERHEKESFRRAFNLPSPHPELPTEDIARKASQAPAPRPVTHDRVSEKQLFDGQSTSCETAARIITGLREYSDVREIRSELGCTSEQNCMIKNMSIFEQLDKE</sequence>
<dbReference type="InterPro" id="IPR046347">
    <property type="entry name" value="bZIP_sf"/>
</dbReference>
<dbReference type="PANTHER" id="PTHR42070:SF1">
    <property type="entry name" value="FILAMENT ASSOCIATED PROTEIN, PUTATIVE (AFU_ORTHOLOGUE AFUA_8G06630)-RELATED"/>
    <property type="match status" value="1"/>
</dbReference>
<dbReference type="AlphaFoldDB" id="A0A7M4BCG1"/>
<evidence type="ECO:0000313" key="2">
    <source>
        <dbReference type="EMBL" id="QOD95013.1"/>
    </source>
</evidence>
<evidence type="ECO:0000256" key="1">
    <source>
        <dbReference type="SAM" id="MobiDB-lite"/>
    </source>
</evidence>
<dbReference type="PANTHER" id="PTHR42070">
    <property type="entry name" value="FILAMENT ASSOCIATED PROTEIN, PUTATIVE (AFU_ORTHOLOGUE AFUA_8G06630)-RELATED"/>
    <property type="match status" value="1"/>
</dbReference>
<reference evidence="2" key="1">
    <citation type="journal article" date="2020" name="bioRxiv">
        <title>Eukaryotic transposable elements as cargo carriers: the forging of metal resistance in the fungus Paecilomyces variotii.</title>
        <authorList>
            <person name="Urquhart A.S."/>
            <person name="Chong N.F."/>
            <person name="Yang Y."/>
            <person name="Idnurm A."/>
        </authorList>
    </citation>
    <scope>NUCLEOTIDE SEQUENCE</scope>
    <source>
        <strain evidence="2">CBS 144490</strain>
    </source>
</reference>
<proteinExistence type="predicted"/>
<protein>
    <submittedName>
        <fullName evidence="2">HhpJ</fullName>
    </submittedName>
</protein>
<feature type="compositionally biased region" description="Polar residues" evidence="1">
    <location>
        <begin position="94"/>
        <end position="109"/>
    </location>
</feature>